<sequence length="74" mass="8622">MKVATGTVRYYVWLRGDWLIKPDGGGEDVFINGRDWRCTALWFGKRMEFQMVHRPEGIYALPIKPHSPRESGLK</sequence>
<comment type="caution">
    <text evidence="1">The sequence shown here is derived from an EMBL/GenBank/DDBJ whole genome shotgun (WGS) entry which is preliminary data.</text>
</comment>
<evidence type="ECO:0000313" key="2">
    <source>
        <dbReference type="Proteomes" id="UP000050852"/>
    </source>
</evidence>
<evidence type="ECO:0000313" key="1">
    <source>
        <dbReference type="EMBL" id="KRP75101.1"/>
    </source>
</evidence>
<dbReference type="AlphaFoldDB" id="A0A0R3ATI5"/>
<evidence type="ECO:0008006" key="3">
    <source>
        <dbReference type="Google" id="ProtNLM"/>
    </source>
</evidence>
<name>A0A0R3ATI5_9PSED</name>
<proteinExistence type="predicted"/>
<dbReference type="EMBL" id="JYLN01000001">
    <property type="protein sequence ID" value="KRP75101.1"/>
    <property type="molecule type" value="Genomic_DNA"/>
</dbReference>
<dbReference type="PATRIC" id="fig|1615673.3.peg.1468"/>
<dbReference type="SUPFAM" id="SSF50249">
    <property type="entry name" value="Nucleic acid-binding proteins"/>
    <property type="match status" value="1"/>
</dbReference>
<organism evidence="1 2">
    <name type="scientific">Pseudomonas paralactis</name>
    <dbReference type="NCBI Taxonomy" id="1615673"/>
    <lineage>
        <taxon>Bacteria</taxon>
        <taxon>Pseudomonadati</taxon>
        <taxon>Pseudomonadota</taxon>
        <taxon>Gammaproteobacteria</taxon>
        <taxon>Pseudomonadales</taxon>
        <taxon>Pseudomonadaceae</taxon>
        <taxon>Pseudomonas</taxon>
    </lineage>
</organism>
<dbReference type="InterPro" id="IPR012340">
    <property type="entry name" value="NA-bd_OB-fold"/>
</dbReference>
<dbReference type="Proteomes" id="UP000050852">
    <property type="component" value="Unassembled WGS sequence"/>
</dbReference>
<accession>A0A0R3ATI5</accession>
<reference evidence="1 2" key="1">
    <citation type="submission" date="2015-02" db="EMBL/GenBank/DDBJ databases">
        <title>Two Pseudomonas sp. nov., isolated from raw milk.</title>
        <authorList>
            <person name="Wenning M."/>
            <person name="von Neubeck M."/>
            <person name="Huptas C."/>
            <person name="Scherer S."/>
        </authorList>
    </citation>
    <scope>NUCLEOTIDE SEQUENCE [LARGE SCALE GENOMIC DNA]</scope>
    <source>
        <strain evidence="1 2">DSM 29164</strain>
    </source>
</reference>
<gene>
    <name evidence="1" type="ORF">TX23_02690</name>
</gene>
<protein>
    <recommendedName>
        <fullName evidence="3">Cold-shock protein</fullName>
    </recommendedName>
</protein>